<dbReference type="Gene3D" id="3.40.640.10">
    <property type="entry name" value="Type I PLP-dependent aspartate aminotransferase-like (Major domain)"/>
    <property type="match status" value="1"/>
</dbReference>
<comment type="caution">
    <text evidence="4">The sequence shown here is derived from an EMBL/GenBank/DDBJ whole genome shotgun (WGS) entry which is preliminary data.</text>
</comment>
<keyword evidence="4" id="KW-0808">Transferase</keyword>
<feature type="domain" description="Aminoglycoside phosphotransferase" evidence="3">
    <location>
        <begin position="38"/>
        <end position="271"/>
    </location>
</feature>
<organism evidence="4 5">
    <name type="scientific">Natribaculum luteum</name>
    <dbReference type="NCBI Taxonomy" id="1586232"/>
    <lineage>
        <taxon>Archaea</taxon>
        <taxon>Methanobacteriati</taxon>
        <taxon>Methanobacteriota</taxon>
        <taxon>Stenosarchaea group</taxon>
        <taxon>Halobacteria</taxon>
        <taxon>Halobacteriales</taxon>
        <taxon>Natrialbaceae</taxon>
        <taxon>Natribaculum</taxon>
    </lineage>
</organism>
<reference evidence="4 5" key="1">
    <citation type="journal article" date="2014" name="Int. J. Syst. Evol. Microbiol.">
        <title>Complete genome sequence of Corynebacterium casei LMG S-19264T (=DSM 44701T), isolated from a smear-ripened cheese.</title>
        <authorList>
            <consortium name="US DOE Joint Genome Institute (JGI-PGF)"/>
            <person name="Walter F."/>
            <person name="Albersmeier A."/>
            <person name="Kalinowski J."/>
            <person name="Ruckert C."/>
        </authorList>
    </citation>
    <scope>NUCLEOTIDE SEQUENCE [LARGE SCALE GENOMIC DNA]</scope>
    <source>
        <strain evidence="4 5">IBRC-M 10912</strain>
    </source>
</reference>
<evidence type="ECO:0000313" key="4">
    <source>
        <dbReference type="EMBL" id="MFC4248755.1"/>
    </source>
</evidence>
<dbReference type="Proteomes" id="UP001595821">
    <property type="component" value="Unassembled WGS sequence"/>
</dbReference>
<dbReference type="Pfam" id="PF01636">
    <property type="entry name" value="APH"/>
    <property type="match status" value="1"/>
</dbReference>
<dbReference type="Gene3D" id="3.90.1150.10">
    <property type="entry name" value="Aspartate Aminotransferase, domain 1"/>
    <property type="match status" value="1"/>
</dbReference>
<dbReference type="InterPro" id="IPR015424">
    <property type="entry name" value="PyrdxlP-dep_Trfase"/>
</dbReference>
<dbReference type="InterPro" id="IPR002575">
    <property type="entry name" value="Aminoglycoside_PTrfase"/>
</dbReference>
<dbReference type="PANTHER" id="PTHR45688">
    <property type="match status" value="1"/>
</dbReference>
<dbReference type="EMBL" id="JBHSDJ010000127">
    <property type="protein sequence ID" value="MFC4248755.1"/>
    <property type="molecule type" value="Genomic_DNA"/>
</dbReference>
<evidence type="ECO:0000259" key="3">
    <source>
        <dbReference type="Pfam" id="PF01636"/>
    </source>
</evidence>
<dbReference type="Pfam" id="PF00202">
    <property type="entry name" value="Aminotran_3"/>
    <property type="match status" value="1"/>
</dbReference>
<dbReference type="GeneID" id="71856037"/>
<dbReference type="InterPro" id="IPR015421">
    <property type="entry name" value="PyrdxlP-dep_Trfase_major"/>
</dbReference>
<dbReference type="SUPFAM" id="SSF53383">
    <property type="entry name" value="PLP-dependent transferases"/>
    <property type="match status" value="1"/>
</dbReference>
<proteinExistence type="inferred from homology"/>
<dbReference type="AlphaFoldDB" id="A0ABD5P369"/>
<dbReference type="RefSeq" id="WP_246976338.1">
    <property type="nucleotide sequence ID" value="NZ_CP095398.1"/>
</dbReference>
<evidence type="ECO:0000313" key="5">
    <source>
        <dbReference type="Proteomes" id="UP001595821"/>
    </source>
</evidence>
<dbReference type="InterPro" id="IPR005814">
    <property type="entry name" value="Aminotrans_3"/>
</dbReference>
<protein>
    <submittedName>
        <fullName evidence="4">Aminotransferase class III-fold pyridoxal phosphate-dependent enzyme</fullName>
    </submittedName>
</protein>
<dbReference type="PROSITE" id="PS00109">
    <property type="entry name" value="PROTEIN_KINASE_TYR"/>
    <property type="match status" value="1"/>
</dbReference>
<evidence type="ECO:0000256" key="2">
    <source>
        <dbReference type="ARBA" id="ARBA00022898"/>
    </source>
</evidence>
<dbReference type="CDD" id="cd00610">
    <property type="entry name" value="OAT_like"/>
    <property type="match status" value="1"/>
</dbReference>
<comment type="similarity">
    <text evidence="1">Belongs to the class-III pyridoxal-phosphate-dependent aminotransferase family.</text>
</comment>
<sequence>MTDVPLGAEPLVAQPPTFDESKAARIAERSFGKRGTVTELGGERDQNFRVDTDDGEAYVLKISSPADDSTALDLQTKALQHVCRTDPDLPVMRIVPTVDGSPWTSVEDGETHFVRMFTHVPGQTASGEDLDYDSLYEYGAIVARLGKALRGFFHPDAEYDILWDLGHASELRSFLDSVADDQRRALAERVLDRFDDRVEPVFDTLRAQVIHNDLTLDNVLLDDSTRVSGIVDFGDLTHTALVNDLVIALASVMYRREDPIDAAQAVIRGYVSVTPLEDEETRLLADLVAARLVTWGVIVAWRVDEHPEKTDHTVDGVDDGWKLLRSLDEMGIDVASRRLRTAALASNVPYSRMDTSELVSRRRRVLGSSPLSYRDPTHFVRGEGAWLFDSSGRRYLDAYNNVQVVGHAHPGVAAATGGQVRKLATNTRYLHEAPVMLAERILATMPDELDRVMFVNSGSEANDLAWRLATAATGGNGAIVSNYAYHGITDATMALSPDIWPDGSHPDHVETVPPPADASTRQRGSILDASEAMTEGLERLRKRGVAPAAFVFDSLFTSDGIFPPDAEGLKAMTDRIHDAGGLVIADEVQAGHGRTGSNLWGFQATNVVPDIVTMGKPMGNGHPVAAVVTRSDIASTLYDQTGFFSTFGGNPVSCAAALAVLDEIKDQDLLAHVVDVGEYLNDGLKELSAEYDLIGEIRQQGLMIGVELVRNQETWVPAPSETTAVVNELRQRQVLIGSVSEAGNVLKIRPPLVFERNHADRLLEALDDVFSEQNDESS</sequence>
<dbReference type="InterPro" id="IPR015422">
    <property type="entry name" value="PyrdxlP-dep_Trfase_small"/>
</dbReference>
<keyword evidence="2" id="KW-0663">Pyridoxal phosphate</keyword>
<dbReference type="InterPro" id="IPR008266">
    <property type="entry name" value="Tyr_kinase_AS"/>
</dbReference>
<dbReference type="SUPFAM" id="SSF56112">
    <property type="entry name" value="Protein kinase-like (PK-like)"/>
    <property type="match status" value="1"/>
</dbReference>
<accession>A0ABD5P369</accession>
<dbReference type="PANTHER" id="PTHR45688:SF13">
    <property type="entry name" value="ALANINE--GLYOXYLATE AMINOTRANSFERASE 2-LIKE"/>
    <property type="match status" value="1"/>
</dbReference>
<keyword evidence="4" id="KW-0032">Aminotransferase</keyword>
<name>A0ABD5P369_9EURY</name>
<evidence type="ECO:0000256" key="1">
    <source>
        <dbReference type="ARBA" id="ARBA00008954"/>
    </source>
</evidence>
<gene>
    <name evidence="4" type="ORF">ACFOZ7_17795</name>
</gene>
<dbReference type="InterPro" id="IPR011009">
    <property type="entry name" value="Kinase-like_dom_sf"/>
</dbReference>
<dbReference type="Gene3D" id="3.90.1200.10">
    <property type="match status" value="1"/>
</dbReference>
<dbReference type="GO" id="GO:0008483">
    <property type="term" value="F:transaminase activity"/>
    <property type="evidence" value="ECO:0007669"/>
    <property type="project" value="UniProtKB-KW"/>
</dbReference>